<reference evidence="1" key="1">
    <citation type="submission" date="2018-02" db="EMBL/GenBank/DDBJ databases">
        <title>Rhizophora mucronata_Transcriptome.</title>
        <authorList>
            <person name="Meera S.P."/>
            <person name="Sreeshan A."/>
            <person name="Augustine A."/>
        </authorList>
    </citation>
    <scope>NUCLEOTIDE SEQUENCE</scope>
    <source>
        <tissue evidence="1">Leaf</tissue>
    </source>
</reference>
<sequence>MISVPVIVVNCQLNVVYQLSGS</sequence>
<dbReference type="EMBL" id="GGEC01069366">
    <property type="protein sequence ID" value="MBX49850.1"/>
    <property type="molecule type" value="Transcribed_RNA"/>
</dbReference>
<organism evidence="1">
    <name type="scientific">Rhizophora mucronata</name>
    <name type="common">Asiatic mangrove</name>
    <dbReference type="NCBI Taxonomy" id="61149"/>
    <lineage>
        <taxon>Eukaryota</taxon>
        <taxon>Viridiplantae</taxon>
        <taxon>Streptophyta</taxon>
        <taxon>Embryophyta</taxon>
        <taxon>Tracheophyta</taxon>
        <taxon>Spermatophyta</taxon>
        <taxon>Magnoliopsida</taxon>
        <taxon>eudicotyledons</taxon>
        <taxon>Gunneridae</taxon>
        <taxon>Pentapetalae</taxon>
        <taxon>rosids</taxon>
        <taxon>fabids</taxon>
        <taxon>Malpighiales</taxon>
        <taxon>Rhizophoraceae</taxon>
        <taxon>Rhizophora</taxon>
    </lineage>
</organism>
<protein>
    <submittedName>
        <fullName evidence="1">Uncharacterized protein</fullName>
    </submittedName>
</protein>
<proteinExistence type="predicted"/>
<name>A0A2P2P543_RHIMU</name>
<accession>A0A2P2P543</accession>
<dbReference type="AlphaFoldDB" id="A0A2P2P543"/>
<evidence type="ECO:0000313" key="1">
    <source>
        <dbReference type="EMBL" id="MBX49850.1"/>
    </source>
</evidence>